<proteinExistence type="predicted"/>
<protein>
    <submittedName>
        <fullName evidence="1">Uncharacterized protein</fullName>
    </submittedName>
</protein>
<dbReference type="EMBL" id="JALD01000072">
    <property type="protein sequence ID" value="EUD09437.1"/>
    <property type="molecule type" value="Genomic_DNA"/>
</dbReference>
<reference evidence="1 2" key="1">
    <citation type="submission" date="2014-01" db="EMBL/GenBank/DDBJ databases">
        <authorList>
            <person name="Durkin A.S."/>
            <person name="McCorrison J."/>
            <person name="Torralba M."/>
            <person name="Gillis M."/>
            <person name="Haft D.H."/>
            <person name="Methe B."/>
            <person name="Sutton G."/>
            <person name="Nelson K.E."/>
        </authorList>
    </citation>
    <scope>NUCLEOTIDE SEQUENCE [LARGE SCALE GENOMIC DNA]</scope>
    <source>
        <strain evidence="1 2">205/92</strain>
    </source>
</reference>
<accession>A0AAV3M155</accession>
<gene>
    <name evidence="1" type="ORF">HMPREF1563_3892</name>
</gene>
<evidence type="ECO:0000313" key="2">
    <source>
        <dbReference type="Proteomes" id="UP000022311"/>
    </source>
</evidence>
<organism evidence="1 2">
    <name type="scientific">Providencia alcalifaciens 205/92</name>
    <dbReference type="NCBI Taxonomy" id="1256988"/>
    <lineage>
        <taxon>Bacteria</taxon>
        <taxon>Pseudomonadati</taxon>
        <taxon>Pseudomonadota</taxon>
        <taxon>Gammaproteobacteria</taxon>
        <taxon>Enterobacterales</taxon>
        <taxon>Morganellaceae</taxon>
        <taxon>Providencia</taxon>
    </lineage>
</organism>
<name>A0AAV3M155_9GAMM</name>
<dbReference type="AlphaFoldDB" id="A0AAV3M155"/>
<evidence type="ECO:0000313" key="1">
    <source>
        <dbReference type="EMBL" id="EUD09437.1"/>
    </source>
</evidence>
<comment type="caution">
    <text evidence="1">The sequence shown here is derived from an EMBL/GenBank/DDBJ whole genome shotgun (WGS) entry which is preliminary data.</text>
</comment>
<sequence>MKPKTRDIIVIELTAAKDFNKFMIAKLKEDNRSSLTADG</sequence>
<dbReference type="Proteomes" id="UP000022311">
    <property type="component" value="Unassembled WGS sequence"/>
</dbReference>